<reference evidence="1 2" key="1">
    <citation type="journal article" date="2024" name="bioRxiv">
        <title>A reference genome for Trichogramma kaykai: A tiny desert-dwelling parasitoid wasp with competing sex-ratio distorters.</title>
        <authorList>
            <person name="Culotta J."/>
            <person name="Lindsey A.R."/>
        </authorList>
    </citation>
    <scope>NUCLEOTIDE SEQUENCE [LARGE SCALE GENOMIC DNA]</scope>
    <source>
        <strain evidence="1 2">KSX58</strain>
    </source>
</reference>
<evidence type="ECO:0008006" key="3">
    <source>
        <dbReference type="Google" id="ProtNLM"/>
    </source>
</evidence>
<accession>A0ABD2X6S8</accession>
<dbReference type="PANTHER" id="PTHR20905:SF32">
    <property type="entry name" value="ARYLALKYLAMINE N-ACETYLTRANSFERASE-LIKE 7, ISOFORM A"/>
    <property type="match status" value="1"/>
</dbReference>
<protein>
    <recommendedName>
        <fullName evidence="3">N-acetyltransferase domain-containing protein</fullName>
    </recommendedName>
</protein>
<organism evidence="1 2">
    <name type="scientific">Trichogramma kaykai</name>
    <dbReference type="NCBI Taxonomy" id="54128"/>
    <lineage>
        <taxon>Eukaryota</taxon>
        <taxon>Metazoa</taxon>
        <taxon>Ecdysozoa</taxon>
        <taxon>Arthropoda</taxon>
        <taxon>Hexapoda</taxon>
        <taxon>Insecta</taxon>
        <taxon>Pterygota</taxon>
        <taxon>Neoptera</taxon>
        <taxon>Endopterygota</taxon>
        <taxon>Hymenoptera</taxon>
        <taxon>Apocrita</taxon>
        <taxon>Proctotrupomorpha</taxon>
        <taxon>Chalcidoidea</taxon>
        <taxon>Trichogrammatidae</taxon>
        <taxon>Trichogramma</taxon>
    </lineage>
</organism>
<gene>
    <name evidence="1" type="ORF">TKK_005665</name>
</gene>
<evidence type="ECO:0000313" key="2">
    <source>
        <dbReference type="Proteomes" id="UP001627154"/>
    </source>
</evidence>
<dbReference type="Gene3D" id="3.40.630.30">
    <property type="match status" value="1"/>
</dbReference>
<name>A0ABD2X6S8_9HYME</name>
<proteinExistence type="predicted"/>
<keyword evidence="2" id="KW-1185">Reference proteome</keyword>
<sequence>MDDKLPKTWQRPAGPLNVWKIIESTEKLSDGSTRPIRFSIQEVPVDRREETIDFMLKYYIPDEPICKSLNCKNDPDMIHDFQVCWKYCLEEGSVEAAYVLGSDGSIGELVALNMLYVSSKANDQKIFQLMDSFKSSKFKALAKIMLDAKETADCSNILGVDEYISAIGLAVATHLRGQKLGLRLLEARSEMGKKFGIKGTSTTFTAKASQILATRAGFEEKFSWNYADILNDDGTPFFPNIETENFKIMTKKF</sequence>
<dbReference type="EMBL" id="JBJJXI010000049">
    <property type="protein sequence ID" value="KAL3401017.1"/>
    <property type="molecule type" value="Genomic_DNA"/>
</dbReference>
<evidence type="ECO:0000313" key="1">
    <source>
        <dbReference type="EMBL" id="KAL3401017.1"/>
    </source>
</evidence>
<dbReference type="PANTHER" id="PTHR20905">
    <property type="entry name" value="N-ACETYLTRANSFERASE-RELATED"/>
    <property type="match status" value="1"/>
</dbReference>
<dbReference type="Proteomes" id="UP001627154">
    <property type="component" value="Unassembled WGS sequence"/>
</dbReference>
<dbReference type="AlphaFoldDB" id="A0ABD2X6S8"/>
<comment type="caution">
    <text evidence="1">The sequence shown here is derived from an EMBL/GenBank/DDBJ whole genome shotgun (WGS) entry which is preliminary data.</text>
</comment>